<gene>
    <name evidence="2" type="ORF">AXG93_786s1090</name>
</gene>
<protein>
    <submittedName>
        <fullName evidence="2">Uncharacterized protein</fullName>
    </submittedName>
</protein>
<dbReference type="EMBL" id="LVLJ01000728">
    <property type="protein sequence ID" value="OAE32811.1"/>
    <property type="molecule type" value="Genomic_DNA"/>
</dbReference>
<organism evidence="2 3">
    <name type="scientific">Marchantia polymorpha subsp. ruderalis</name>
    <dbReference type="NCBI Taxonomy" id="1480154"/>
    <lineage>
        <taxon>Eukaryota</taxon>
        <taxon>Viridiplantae</taxon>
        <taxon>Streptophyta</taxon>
        <taxon>Embryophyta</taxon>
        <taxon>Marchantiophyta</taxon>
        <taxon>Marchantiopsida</taxon>
        <taxon>Marchantiidae</taxon>
        <taxon>Marchantiales</taxon>
        <taxon>Marchantiaceae</taxon>
        <taxon>Marchantia</taxon>
    </lineage>
</organism>
<keyword evidence="3" id="KW-1185">Reference proteome</keyword>
<feature type="region of interest" description="Disordered" evidence="1">
    <location>
        <begin position="30"/>
        <end position="78"/>
    </location>
</feature>
<evidence type="ECO:0000256" key="1">
    <source>
        <dbReference type="SAM" id="MobiDB-lite"/>
    </source>
</evidence>
<proteinExistence type="predicted"/>
<feature type="compositionally biased region" description="Low complexity" evidence="1">
    <location>
        <begin position="39"/>
        <end position="52"/>
    </location>
</feature>
<evidence type="ECO:0000313" key="3">
    <source>
        <dbReference type="Proteomes" id="UP000077202"/>
    </source>
</evidence>
<dbReference type="AlphaFoldDB" id="A0A176WJM3"/>
<evidence type="ECO:0000313" key="2">
    <source>
        <dbReference type="EMBL" id="OAE32811.1"/>
    </source>
</evidence>
<reference evidence="2" key="1">
    <citation type="submission" date="2016-03" db="EMBL/GenBank/DDBJ databases">
        <title>Mechanisms controlling the formation of the plant cell surface in tip-growing cells are functionally conserved among land plants.</title>
        <authorList>
            <person name="Honkanen S."/>
            <person name="Jones V.A."/>
            <person name="Morieri G."/>
            <person name="Champion C."/>
            <person name="Hetherington A.J."/>
            <person name="Kelly S."/>
            <person name="Saint-Marcoux D."/>
            <person name="Proust H."/>
            <person name="Prescott H."/>
            <person name="Dolan L."/>
        </authorList>
    </citation>
    <scope>NUCLEOTIDE SEQUENCE [LARGE SCALE GENOMIC DNA]</scope>
    <source>
        <tissue evidence="2">Whole gametophyte</tissue>
    </source>
</reference>
<dbReference type="Proteomes" id="UP000077202">
    <property type="component" value="Unassembled WGS sequence"/>
</dbReference>
<name>A0A176WJM3_MARPO</name>
<sequence>MFEAVYDSEEGMGWFMLKGILKMEEIQGSGKANLGVGDSPAVSSSKDVGSSSNLPPAPAPAPGDGTPEGGWKKKEPESLRLLTEAMEGWKNKQEEINKKFMESFENLGKDLSQMQHDTVTFKSSIDQVKTGIERRASADKIQRLKPTVLTATSKSFKDVSNSKDLQQ</sequence>
<comment type="caution">
    <text evidence="2">The sequence shown here is derived from an EMBL/GenBank/DDBJ whole genome shotgun (WGS) entry which is preliminary data.</text>
</comment>
<accession>A0A176WJM3</accession>